<evidence type="ECO:0000313" key="3">
    <source>
        <dbReference type="Proteomes" id="UP000244731"/>
    </source>
</evidence>
<name>A0ABX5K154_9ENTR</name>
<dbReference type="SUPFAM" id="SSF55729">
    <property type="entry name" value="Acyl-CoA N-acyltransferases (Nat)"/>
    <property type="match status" value="1"/>
</dbReference>
<sequence>MISSNKLQLVSSDAEKNTAPDGLVISKATINDACNIVSFLKFFKEVAFCEWQDEEHIRKIVAAENARCYLAKDQNGVLVGAIIGGMLGTRATLNHIAISPIFRNNKIGTVLTKTILNDFYLSGIKRVFLFIEDKNQVAFKFWRSQGFQPTAGETTCELDL</sequence>
<dbReference type="CDD" id="cd04301">
    <property type="entry name" value="NAT_SF"/>
    <property type="match status" value="1"/>
</dbReference>
<reference evidence="2 3" key="1">
    <citation type="submission" date="2016-12" db="EMBL/GenBank/DDBJ databases">
        <title>Analysis of the Molecular Diversity Among Cronobacter Species Isolated from Filth Flies Using a Pan Genomic DNA Microarray.</title>
        <authorList>
            <person name="Pava-Ripoll M."/>
            <person name="Tall B."/>
            <person name="Farber J."/>
            <person name="Fanning S."/>
            <person name="Lehner A."/>
            <person name="Stephan R."/>
            <person name="Pagotto F."/>
            <person name="Iverson C."/>
            <person name="Ziobro G."/>
            <person name="Miller A."/>
            <person name="Pearson R."/>
            <person name="Yan Q."/>
            <person name="Kim M."/>
            <person name="Jeong S."/>
            <person name="Park J."/>
            <person name="Jun S."/>
            <person name="Choi H."/>
            <person name="Chung T."/>
            <person name="Yoo Y."/>
            <person name="Park E."/>
            <person name="Hwang S."/>
            <person name="Lee B."/>
            <person name="Sathyamoorthy V."/>
            <person name="Carter L."/>
            <person name="Mammel M."/>
            <person name="Jackson S."/>
            <person name="Kothary M."/>
            <person name="Patel I."/>
            <person name="Grim C."/>
            <person name="Gopinath G."/>
            <person name="Gangiredla J."/>
            <person name="Chase H."/>
        </authorList>
    </citation>
    <scope>NUCLEOTIDE SEQUENCE [LARGE SCALE GENOMIC DNA]</scope>
    <source>
        <strain evidence="2 3">MOD1-Md25g</strain>
    </source>
</reference>
<protein>
    <submittedName>
        <fullName evidence="2">GNAT family N-acetyltransferase</fullName>
    </submittedName>
</protein>
<dbReference type="Proteomes" id="UP000244731">
    <property type="component" value="Unassembled WGS sequence"/>
</dbReference>
<evidence type="ECO:0000259" key="1">
    <source>
        <dbReference type="PROSITE" id="PS51186"/>
    </source>
</evidence>
<feature type="domain" description="N-acetyltransferase" evidence="1">
    <location>
        <begin position="23"/>
        <end position="160"/>
    </location>
</feature>
<dbReference type="EMBL" id="MSAC01000061">
    <property type="protein sequence ID" value="PUX01602.1"/>
    <property type="molecule type" value="Genomic_DNA"/>
</dbReference>
<gene>
    <name evidence="2" type="ORF">AUM46_18420</name>
</gene>
<accession>A0ABX5K154</accession>
<dbReference type="RefSeq" id="WP_075191762.1">
    <property type="nucleotide sequence ID" value="NZ_MSAC01000061.1"/>
</dbReference>
<keyword evidence="3" id="KW-1185">Reference proteome</keyword>
<dbReference type="InterPro" id="IPR000182">
    <property type="entry name" value="GNAT_dom"/>
</dbReference>
<dbReference type="Pfam" id="PF00583">
    <property type="entry name" value="Acetyltransf_1"/>
    <property type="match status" value="1"/>
</dbReference>
<comment type="caution">
    <text evidence="2">The sequence shown here is derived from an EMBL/GenBank/DDBJ whole genome shotgun (WGS) entry which is preliminary data.</text>
</comment>
<evidence type="ECO:0000313" key="2">
    <source>
        <dbReference type="EMBL" id="PUX01602.1"/>
    </source>
</evidence>
<dbReference type="PROSITE" id="PS51186">
    <property type="entry name" value="GNAT"/>
    <property type="match status" value="1"/>
</dbReference>
<proteinExistence type="predicted"/>
<dbReference type="Gene3D" id="3.40.630.30">
    <property type="match status" value="1"/>
</dbReference>
<organism evidence="2 3">
    <name type="scientific">Cronobacter malonaticus</name>
    <dbReference type="NCBI Taxonomy" id="413503"/>
    <lineage>
        <taxon>Bacteria</taxon>
        <taxon>Pseudomonadati</taxon>
        <taxon>Pseudomonadota</taxon>
        <taxon>Gammaproteobacteria</taxon>
        <taxon>Enterobacterales</taxon>
        <taxon>Enterobacteriaceae</taxon>
        <taxon>Cronobacter</taxon>
    </lineage>
</organism>
<dbReference type="InterPro" id="IPR016181">
    <property type="entry name" value="Acyl_CoA_acyltransferase"/>
</dbReference>